<evidence type="ECO:0000259" key="17">
    <source>
        <dbReference type="PROSITE" id="PS51918"/>
    </source>
</evidence>
<comment type="caution">
    <text evidence="18">The sequence shown here is derived from an EMBL/GenBank/DDBJ whole genome shotgun (WGS) entry which is preliminary data.</text>
</comment>
<dbReference type="Proteomes" id="UP000179245">
    <property type="component" value="Unassembled WGS sequence"/>
</dbReference>
<dbReference type="GO" id="GO:0005737">
    <property type="term" value="C:cytoplasm"/>
    <property type="evidence" value="ECO:0007669"/>
    <property type="project" value="TreeGrafter"/>
</dbReference>
<dbReference type="SUPFAM" id="SSF102114">
    <property type="entry name" value="Radical SAM enzymes"/>
    <property type="match status" value="1"/>
</dbReference>
<sequence>MKINDFAESLASLKRQFAKKYGVTCPKNSILLEAYHKLVKTGKFKKNPLLEKLLRTRPTRSLSGIVNVSLLTKAYPCPAACVFCPQEKGIPKSYLSGEPAVERAKRLNFDPHLQFQERLRALEAQGHPIGKIDLRIIGATWSAYPKNYQTWFIKRCFEGANDYGSVKRKVKSEKLQRKAQNLRIIQRLNEKAENRIVGLSIETRPDWINQKEIKRLRMLGVTKVELGVQSLEENVLKLVRRGHGVEKIAQATKLLKDAGLKVSYQMMLNLPGASLKREMAMAEELFKDPRFQPDYLKIYPCAIIEEAPLYIWYLRGSYEPYKIKVLVQVIKTIKSRVPPYVRIERIIRDIPAPRIVEGPTKVSNLRELIKKEMKEKNLKCLCIRCREAGENSPASKNLLLFRQDYQASGGKEIFLSFENKNRERLYSLLRLRLPKAEATGSPPLFPALKGAAIIRELHTYGQSLSFSQRQKNSPQHQGLGKRLMRKAERIALKEFGIKKMAVISSVGVRGYFRKLGYKLQDTYMV</sequence>
<comment type="similarity">
    <text evidence="3">Belongs to the ELP3 family.</text>
</comment>
<evidence type="ECO:0000313" key="18">
    <source>
        <dbReference type="EMBL" id="OHA61704.1"/>
    </source>
</evidence>
<keyword evidence="9" id="KW-0479">Metal-binding</keyword>
<evidence type="ECO:0000256" key="1">
    <source>
        <dbReference type="ARBA" id="ARBA00001966"/>
    </source>
</evidence>
<organism evidence="18 19">
    <name type="scientific">Candidatus Wildermuthbacteria bacterium GWA2_46_15</name>
    <dbReference type="NCBI Taxonomy" id="1802443"/>
    <lineage>
        <taxon>Bacteria</taxon>
        <taxon>Candidatus Wildermuthiibacteriota</taxon>
    </lineage>
</organism>
<keyword evidence="12" id="KW-0411">Iron-sulfur</keyword>
<gene>
    <name evidence="18" type="ORF">A2117_00700</name>
</gene>
<dbReference type="AlphaFoldDB" id="A0A1G2QM17"/>
<keyword evidence="8" id="KW-0819">tRNA processing</keyword>
<dbReference type="InterPro" id="IPR016181">
    <property type="entry name" value="Acyl_CoA_acyltransferase"/>
</dbReference>
<reference evidence="18 19" key="1">
    <citation type="journal article" date="2016" name="Nat. Commun.">
        <title>Thousands of microbial genomes shed light on interconnected biogeochemical processes in an aquifer system.</title>
        <authorList>
            <person name="Anantharaman K."/>
            <person name="Brown C.T."/>
            <person name="Hug L.A."/>
            <person name="Sharon I."/>
            <person name="Castelle C.J."/>
            <person name="Probst A.J."/>
            <person name="Thomas B.C."/>
            <person name="Singh A."/>
            <person name="Wilkins M.J."/>
            <person name="Karaoz U."/>
            <person name="Brodie E.L."/>
            <person name="Williams K.H."/>
            <person name="Hubbard S.S."/>
            <person name="Banfield J.F."/>
        </authorList>
    </citation>
    <scope>NUCLEOTIDE SEQUENCE [LARGE SCALE GENOMIC DNA]</scope>
</reference>
<proteinExistence type="inferred from homology"/>
<keyword evidence="5" id="KW-0820">tRNA-binding</keyword>
<comment type="catalytic activity">
    <reaction evidence="15">
        <text>uridine(34) in tRNA + acetyl-CoA + S-adenosyl-L-methionine + H2O = 5-(carboxymethyl)uridine(34) in tRNA + 5'-deoxyadenosine + L-methionine + CoA + 2 H(+)</text>
        <dbReference type="Rhea" id="RHEA:61020"/>
        <dbReference type="Rhea" id="RHEA-COMP:10407"/>
        <dbReference type="Rhea" id="RHEA-COMP:11727"/>
        <dbReference type="ChEBI" id="CHEBI:15377"/>
        <dbReference type="ChEBI" id="CHEBI:15378"/>
        <dbReference type="ChEBI" id="CHEBI:17319"/>
        <dbReference type="ChEBI" id="CHEBI:57287"/>
        <dbReference type="ChEBI" id="CHEBI:57288"/>
        <dbReference type="ChEBI" id="CHEBI:57844"/>
        <dbReference type="ChEBI" id="CHEBI:59789"/>
        <dbReference type="ChEBI" id="CHEBI:65315"/>
        <dbReference type="ChEBI" id="CHEBI:74882"/>
        <dbReference type="EC" id="2.3.1.311"/>
    </reaction>
    <physiologicalReaction direction="left-to-right" evidence="15">
        <dbReference type="Rhea" id="RHEA:61021"/>
    </physiologicalReaction>
</comment>
<evidence type="ECO:0000256" key="11">
    <source>
        <dbReference type="ARBA" id="ARBA00023004"/>
    </source>
</evidence>
<dbReference type="NCBIfam" id="TIGR01211">
    <property type="entry name" value="ELP3"/>
    <property type="match status" value="1"/>
</dbReference>
<evidence type="ECO:0000256" key="13">
    <source>
        <dbReference type="ARBA" id="ARBA00023315"/>
    </source>
</evidence>
<evidence type="ECO:0000256" key="16">
    <source>
        <dbReference type="SAM" id="Coils"/>
    </source>
</evidence>
<dbReference type="GO" id="GO:0106261">
    <property type="term" value="F:tRNA uridine(34) acetyltransferase activity"/>
    <property type="evidence" value="ECO:0007669"/>
    <property type="project" value="UniProtKB-EC"/>
</dbReference>
<dbReference type="Gene3D" id="3.40.630.30">
    <property type="match status" value="1"/>
</dbReference>
<accession>A0A1G2QM17</accession>
<dbReference type="InterPro" id="IPR006638">
    <property type="entry name" value="Elp3/MiaA/NifB-like_rSAM"/>
</dbReference>
<dbReference type="InterPro" id="IPR058240">
    <property type="entry name" value="rSAM_sf"/>
</dbReference>
<evidence type="ECO:0000256" key="7">
    <source>
        <dbReference type="ARBA" id="ARBA00022691"/>
    </source>
</evidence>
<evidence type="ECO:0000256" key="12">
    <source>
        <dbReference type="ARBA" id="ARBA00023014"/>
    </source>
</evidence>
<keyword evidence="10" id="KW-0694">RNA-binding</keyword>
<dbReference type="PANTHER" id="PTHR11135:SF2">
    <property type="entry name" value="ELONGATOR COMPLEX PROTEIN 3"/>
    <property type="match status" value="1"/>
</dbReference>
<dbReference type="GO" id="GO:0051539">
    <property type="term" value="F:4 iron, 4 sulfur cluster binding"/>
    <property type="evidence" value="ECO:0007669"/>
    <property type="project" value="UniProtKB-KW"/>
</dbReference>
<dbReference type="EC" id="2.3.1.311" evidence="14"/>
<dbReference type="GO" id="GO:0002926">
    <property type="term" value="P:tRNA wobble base 5-methoxycarbonylmethyl-2-thiouridinylation"/>
    <property type="evidence" value="ECO:0007669"/>
    <property type="project" value="TreeGrafter"/>
</dbReference>
<name>A0A1G2QM17_9BACT</name>
<evidence type="ECO:0000256" key="9">
    <source>
        <dbReference type="ARBA" id="ARBA00022723"/>
    </source>
</evidence>
<protein>
    <recommendedName>
        <fullName evidence="14">tRNA carboxymethyluridine synthase</fullName>
        <ecNumber evidence="14">2.3.1.311</ecNumber>
    </recommendedName>
</protein>
<dbReference type="Pfam" id="PF04055">
    <property type="entry name" value="Radical_SAM"/>
    <property type="match status" value="1"/>
</dbReference>
<keyword evidence="11" id="KW-0408">Iron</keyword>
<dbReference type="STRING" id="1802443.A2117_00700"/>
<evidence type="ECO:0000256" key="5">
    <source>
        <dbReference type="ARBA" id="ARBA00022555"/>
    </source>
</evidence>
<comment type="cofactor">
    <cofactor evidence="1">
        <name>[4Fe-4S] cluster</name>
        <dbReference type="ChEBI" id="CHEBI:49883"/>
    </cofactor>
</comment>
<dbReference type="InterPro" id="IPR039661">
    <property type="entry name" value="ELP3"/>
</dbReference>
<dbReference type="SFLD" id="SFLDS00029">
    <property type="entry name" value="Radical_SAM"/>
    <property type="match status" value="1"/>
</dbReference>
<dbReference type="Pfam" id="PF16199">
    <property type="entry name" value="Radical_SAM_C"/>
    <property type="match status" value="1"/>
</dbReference>
<keyword evidence="13" id="KW-0012">Acyltransferase</keyword>
<dbReference type="SFLD" id="SFLDG01086">
    <property type="entry name" value="elongater_protein-like"/>
    <property type="match status" value="1"/>
</dbReference>
<evidence type="ECO:0000256" key="4">
    <source>
        <dbReference type="ARBA" id="ARBA00022485"/>
    </source>
</evidence>
<keyword evidence="16" id="KW-0175">Coiled coil</keyword>
<dbReference type="PROSITE" id="PS51918">
    <property type="entry name" value="RADICAL_SAM"/>
    <property type="match status" value="1"/>
</dbReference>
<keyword evidence="7" id="KW-0949">S-adenosyl-L-methionine</keyword>
<dbReference type="GO" id="GO:0046872">
    <property type="term" value="F:metal ion binding"/>
    <property type="evidence" value="ECO:0007669"/>
    <property type="project" value="UniProtKB-KW"/>
</dbReference>
<dbReference type="Gene3D" id="3.80.30.20">
    <property type="entry name" value="tm_1862 like domain"/>
    <property type="match status" value="1"/>
</dbReference>
<evidence type="ECO:0000256" key="3">
    <source>
        <dbReference type="ARBA" id="ARBA00005494"/>
    </source>
</evidence>
<feature type="domain" description="Radical SAM core" evidence="17">
    <location>
        <begin position="62"/>
        <end position="354"/>
    </location>
</feature>
<evidence type="ECO:0000313" key="19">
    <source>
        <dbReference type="Proteomes" id="UP000179245"/>
    </source>
</evidence>
<dbReference type="SMART" id="SM00729">
    <property type="entry name" value="Elp3"/>
    <property type="match status" value="1"/>
</dbReference>
<dbReference type="PANTHER" id="PTHR11135">
    <property type="entry name" value="HISTONE ACETYLTRANSFERASE-RELATED"/>
    <property type="match status" value="1"/>
</dbReference>
<dbReference type="GO" id="GO:0000049">
    <property type="term" value="F:tRNA binding"/>
    <property type="evidence" value="ECO:0007669"/>
    <property type="project" value="UniProtKB-KW"/>
</dbReference>
<evidence type="ECO:0000256" key="14">
    <source>
        <dbReference type="ARBA" id="ARBA00044771"/>
    </source>
</evidence>
<dbReference type="EMBL" id="MHTO01000028">
    <property type="protein sequence ID" value="OHA61704.1"/>
    <property type="molecule type" value="Genomic_DNA"/>
</dbReference>
<evidence type="ECO:0000256" key="8">
    <source>
        <dbReference type="ARBA" id="ARBA00022694"/>
    </source>
</evidence>
<dbReference type="SFLD" id="SFLDF00344">
    <property type="entry name" value="ELP3-like"/>
    <property type="match status" value="1"/>
</dbReference>
<evidence type="ECO:0000256" key="15">
    <source>
        <dbReference type="ARBA" id="ARBA00047372"/>
    </source>
</evidence>
<dbReference type="InterPro" id="IPR007197">
    <property type="entry name" value="rSAM"/>
</dbReference>
<keyword evidence="6" id="KW-0808">Transferase</keyword>
<dbReference type="InterPro" id="IPR034687">
    <property type="entry name" value="ELP3-like"/>
</dbReference>
<feature type="non-terminal residue" evidence="18">
    <location>
        <position position="525"/>
    </location>
</feature>
<evidence type="ECO:0000256" key="2">
    <source>
        <dbReference type="ARBA" id="ARBA00005217"/>
    </source>
</evidence>
<dbReference type="InterPro" id="IPR023404">
    <property type="entry name" value="rSAM_horseshoe"/>
</dbReference>
<comment type="pathway">
    <text evidence="2">tRNA modification.</text>
</comment>
<dbReference type="InterPro" id="IPR032432">
    <property type="entry name" value="Radical_SAM_C"/>
</dbReference>
<keyword evidence="4" id="KW-0004">4Fe-4S</keyword>
<dbReference type="GO" id="GO:0033588">
    <property type="term" value="C:elongator holoenzyme complex"/>
    <property type="evidence" value="ECO:0007669"/>
    <property type="project" value="TreeGrafter"/>
</dbReference>
<evidence type="ECO:0000256" key="10">
    <source>
        <dbReference type="ARBA" id="ARBA00022884"/>
    </source>
</evidence>
<feature type="coiled-coil region" evidence="16">
    <location>
        <begin position="175"/>
        <end position="202"/>
    </location>
</feature>
<evidence type="ECO:0000256" key="6">
    <source>
        <dbReference type="ARBA" id="ARBA00022679"/>
    </source>
</evidence>
<dbReference type="SUPFAM" id="SSF55729">
    <property type="entry name" value="Acyl-CoA N-acyltransferases (Nat)"/>
    <property type="match status" value="1"/>
</dbReference>